<proteinExistence type="predicted"/>
<sequence length="253" mass="29768">MKEQIHTIPISDAFDNAGECPFCYIEKRTEDHVMDFVLGHGASYMEADIRDMTDKEGFCRTHFKKMFDYGNSLGNAWILKTMYMRHIEEMDKEFKNFKPDSVQRSGLFKKANASSNSIVDWINKRESTCFICDSVNKTFNAYMKTFFTMYEKDPELKEKLKNTKGFCLDHLKVVLEGADTYLKGDKRKEFYDIVLPLMHDNMNRIYEDVAWFIEKYDYKNKDADWKNSKDAIQRGMQKLRGSDPSLPPHVLKK</sequence>
<protein>
    <recommendedName>
        <fullName evidence="3">ABC transporter substrate-binding protein</fullName>
    </recommendedName>
</protein>
<reference evidence="2" key="1">
    <citation type="submission" date="2015-05" db="EMBL/GenBank/DDBJ databases">
        <authorList>
            <consortium name="Pathogen Informatics"/>
        </authorList>
    </citation>
    <scope>NUCLEOTIDE SEQUENCE [LARGE SCALE GENOMIC DNA]</scope>
    <source>
        <strain evidence="2">T1-815</strain>
    </source>
</reference>
<dbReference type="InterPro" id="IPR045706">
    <property type="entry name" value="DUF6062"/>
</dbReference>
<organism evidence="1 2">
    <name type="scientific">Agathobacter rectalis</name>
    <dbReference type="NCBI Taxonomy" id="39491"/>
    <lineage>
        <taxon>Bacteria</taxon>
        <taxon>Bacillati</taxon>
        <taxon>Bacillota</taxon>
        <taxon>Clostridia</taxon>
        <taxon>Lachnospirales</taxon>
        <taxon>Lachnospiraceae</taxon>
        <taxon>Agathobacter</taxon>
    </lineage>
</organism>
<gene>
    <name evidence="1" type="ORF">T1815_15931</name>
</gene>
<dbReference type="Proteomes" id="UP000049472">
    <property type="component" value="Unassembled WGS sequence"/>
</dbReference>
<dbReference type="Pfam" id="PF19538">
    <property type="entry name" value="DUF6062"/>
    <property type="match status" value="1"/>
</dbReference>
<accession>A0A0M6WLM5</accession>
<evidence type="ECO:0000313" key="1">
    <source>
        <dbReference type="EMBL" id="CRL37514.1"/>
    </source>
</evidence>
<dbReference type="RefSeq" id="WP_306778331.1">
    <property type="nucleotide sequence ID" value="NZ_CVRQ01000019.1"/>
</dbReference>
<evidence type="ECO:0000313" key="2">
    <source>
        <dbReference type="Proteomes" id="UP000049472"/>
    </source>
</evidence>
<name>A0A0M6WLM5_9FIRM</name>
<evidence type="ECO:0008006" key="3">
    <source>
        <dbReference type="Google" id="ProtNLM"/>
    </source>
</evidence>
<dbReference type="EMBL" id="CVRQ01000019">
    <property type="protein sequence ID" value="CRL37514.1"/>
    <property type="molecule type" value="Genomic_DNA"/>
</dbReference>
<dbReference type="AlphaFoldDB" id="A0A0M6WLM5"/>
<keyword evidence="2" id="KW-1185">Reference proteome</keyword>